<name>A0A9D0Z2I7_9FIRM</name>
<sequence>MKAWKHFVTITRHRHLVMAGCFRVGLYRQGLTHDLSKYSPTEFLTGAKYYQGTRSPNAAEREEKGYSLAWMHHKGRNRHHYEYWTDMDPVKKDYAAQPMPRKYLVEMVMDRRAACMVYEGKNYNPGSALAYFEKSRERTLMHPQTQKELSYLLTMLKEQGEEKTFHYLKHSVLKGKPFPWEAEKPE</sequence>
<dbReference type="Pfam" id="PF18907">
    <property type="entry name" value="DUF5662"/>
    <property type="match status" value="1"/>
</dbReference>
<proteinExistence type="predicted"/>
<dbReference type="Proteomes" id="UP000886796">
    <property type="component" value="Unassembled WGS sequence"/>
</dbReference>
<evidence type="ECO:0000313" key="2">
    <source>
        <dbReference type="Proteomes" id="UP000886796"/>
    </source>
</evidence>
<reference evidence="1" key="1">
    <citation type="submission" date="2020-10" db="EMBL/GenBank/DDBJ databases">
        <authorList>
            <person name="Gilroy R."/>
        </authorList>
    </citation>
    <scope>NUCLEOTIDE SEQUENCE</scope>
    <source>
        <strain evidence="1">13361</strain>
    </source>
</reference>
<dbReference type="AlphaFoldDB" id="A0A9D0Z2I7"/>
<reference evidence="1" key="2">
    <citation type="journal article" date="2021" name="PeerJ">
        <title>Extensive microbial diversity within the chicken gut microbiome revealed by metagenomics and culture.</title>
        <authorList>
            <person name="Gilroy R."/>
            <person name="Ravi A."/>
            <person name="Getino M."/>
            <person name="Pursley I."/>
            <person name="Horton D.L."/>
            <person name="Alikhan N.F."/>
            <person name="Baker D."/>
            <person name="Gharbi K."/>
            <person name="Hall N."/>
            <person name="Watson M."/>
            <person name="Adriaenssens E.M."/>
            <person name="Foster-Nyarko E."/>
            <person name="Jarju S."/>
            <person name="Secka A."/>
            <person name="Antonio M."/>
            <person name="Oren A."/>
            <person name="Chaudhuri R.R."/>
            <person name="La Ragione R."/>
            <person name="Hildebrand F."/>
            <person name="Pallen M.J."/>
        </authorList>
    </citation>
    <scope>NUCLEOTIDE SEQUENCE</scope>
    <source>
        <strain evidence="1">13361</strain>
    </source>
</reference>
<organism evidence="1 2">
    <name type="scientific">Candidatus Faecousia excrementigallinarum</name>
    <dbReference type="NCBI Taxonomy" id="2840806"/>
    <lineage>
        <taxon>Bacteria</taxon>
        <taxon>Bacillati</taxon>
        <taxon>Bacillota</taxon>
        <taxon>Clostridia</taxon>
        <taxon>Eubacteriales</taxon>
        <taxon>Oscillospiraceae</taxon>
        <taxon>Faecousia</taxon>
    </lineage>
</organism>
<comment type="caution">
    <text evidence="1">The sequence shown here is derived from an EMBL/GenBank/DDBJ whole genome shotgun (WGS) entry which is preliminary data.</text>
</comment>
<accession>A0A9D0Z2I7</accession>
<gene>
    <name evidence="1" type="ORF">IAB74_04470</name>
</gene>
<protein>
    <submittedName>
        <fullName evidence="1">Catalase</fullName>
    </submittedName>
</protein>
<evidence type="ECO:0000313" key="1">
    <source>
        <dbReference type="EMBL" id="HIQ67749.1"/>
    </source>
</evidence>
<dbReference type="InterPro" id="IPR043721">
    <property type="entry name" value="DUF5662"/>
</dbReference>
<dbReference type="EMBL" id="DVFK01000064">
    <property type="protein sequence ID" value="HIQ67749.1"/>
    <property type="molecule type" value="Genomic_DNA"/>
</dbReference>